<dbReference type="Proteomes" id="UP000008068">
    <property type="component" value="Unassembled WGS sequence"/>
</dbReference>
<dbReference type="OrthoDB" id="5908211at2759"/>
<reference evidence="3" key="1">
    <citation type="submission" date="2011-07" db="EMBL/GenBank/DDBJ databases">
        <authorList>
            <consortium name="Caenorhabditis brenneri Sequencing and Analysis Consortium"/>
            <person name="Wilson R.K."/>
        </authorList>
    </citation>
    <scope>NUCLEOTIDE SEQUENCE [LARGE SCALE GENOMIC DNA]</scope>
    <source>
        <strain evidence="3">PB2801</strain>
    </source>
</reference>
<name>G0PFC6_CAEBE</name>
<gene>
    <name evidence="2" type="ORF">CAEBREN_13759</name>
</gene>
<dbReference type="AlphaFoldDB" id="G0PFC6"/>
<dbReference type="EMBL" id="GL380356">
    <property type="protein sequence ID" value="EGT53733.1"/>
    <property type="molecule type" value="Genomic_DNA"/>
</dbReference>
<dbReference type="HOGENOM" id="CLU_1688275_0_0_1"/>
<feature type="coiled-coil region" evidence="1">
    <location>
        <begin position="118"/>
        <end position="145"/>
    </location>
</feature>
<evidence type="ECO:0000313" key="2">
    <source>
        <dbReference type="EMBL" id="EGT53733.1"/>
    </source>
</evidence>
<evidence type="ECO:0000256" key="1">
    <source>
        <dbReference type="SAM" id="Coils"/>
    </source>
</evidence>
<organism evidence="3">
    <name type="scientific">Caenorhabditis brenneri</name>
    <name type="common">Nematode worm</name>
    <dbReference type="NCBI Taxonomy" id="135651"/>
    <lineage>
        <taxon>Eukaryota</taxon>
        <taxon>Metazoa</taxon>
        <taxon>Ecdysozoa</taxon>
        <taxon>Nematoda</taxon>
        <taxon>Chromadorea</taxon>
        <taxon>Rhabditida</taxon>
        <taxon>Rhabditina</taxon>
        <taxon>Rhabditomorpha</taxon>
        <taxon>Rhabditoidea</taxon>
        <taxon>Rhabditidae</taxon>
        <taxon>Peloderinae</taxon>
        <taxon>Caenorhabditis</taxon>
    </lineage>
</organism>
<keyword evidence="3" id="KW-1185">Reference proteome</keyword>
<dbReference type="InParanoid" id="G0PFC6"/>
<dbReference type="eggNOG" id="ENOG502TJ6M">
    <property type="taxonomic scope" value="Eukaryota"/>
</dbReference>
<evidence type="ECO:0000313" key="3">
    <source>
        <dbReference type="Proteomes" id="UP000008068"/>
    </source>
</evidence>
<protein>
    <submittedName>
        <fullName evidence="2">Uncharacterized protein</fullName>
    </submittedName>
</protein>
<keyword evidence="1" id="KW-0175">Coiled coil</keyword>
<accession>G0PFC6</accession>
<proteinExistence type="predicted"/>
<sequence length="156" mass="18076">MDMHFVNSANRYYRITKNYRKAKEAKENAKKISSAMDMELTYETEVGKVELETLAQHKLFKGKMLTVLAVLQTMIERISTSSNENLIDDIIKHRIPKRLKDIAIIVAQHEKRLFQKLSDEESQKLDLVEEEIECIQDQIEALMLANSLSQPAVIRL</sequence>